<dbReference type="PIRSF" id="PIRSF001604">
    <property type="entry name" value="LigA"/>
    <property type="match status" value="1"/>
</dbReference>
<dbReference type="FunFam" id="3.30.470.30:FF:000001">
    <property type="entry name" value="DNA ligase"/>
    <property type="match status" value="1"/>
</dbReference>
<keyword evidence="6 14" id="KW-0479">Metal-binding</keyword>
<dbReference type="Pfam" id="PF12826">
    <property type="entry name" value="HHH_2"/>
    <property type="match status" value="1"/>
</dbReference>
<dbReference type="SMART" id="SM00278">
    <property type="entry name" value="HhH1"/>
    <property type="match status" value="4"/>
</dbReference>
<keyword evidence="17" id="KW-1185">Reference proteome</keyword>
<dbReference type="Gene3D" id="6.20.10.30">
    <property type="match status" value="1"/>
</dbReference>
<dbReference type="GO" id="GO:0003911">
    <property type="term" value="F:DNA ligase (NAD+) activity"/>
    <property type="evidence" value="ECO:0007669"/>
    <property type="project" value="UniProtKB-UniRule"/>
</dbReference>
<keyword evidence="9 14" id="KW-0460">Magnesium</keyword>
<evidence type="ECO:0000313" key="17">
    <source>
        <dbReference type="Proteomes" id="UP001056426"/>
    </source>
</evidence>
<dbReference type="Gene3D" id="3.40.50.10190">
    <property type="entry name" value="BRCT domain"/>
    <property type="match status" value="1"/>
</dbReference>
<dbReference type="InterPro" id="IPR033136">
    <property type="entry name" value="DNA_ligase_CS"/>
</dbReference>
<dbReference type="Gene3D" id="1.10.150.20">
    <property type="entry name" value="5' to 3' exonuclease, C-terminal subdomain"/>
    <property type="match status" value="2"/>
</dbReference>
<dbReference type="GO" id="GO:0006260">
    <property type="term" value="P:DNA replication"/>
    <property type="evidence" value="ECO:0007669"/>
    <property type="project" value="UniProtKB-KW"/>
</dbReference>
<keyword evidence="10 14" id="KW-0520">NAD</keyword>
<evidence type="ECO:0000256" key="3">
    <source>
        <dbReference type="ARBA" id="ARBA00013308"/>
    </source>
</evidence>
<evidence type="ECO:0000256" key="7">
    <source>
        <dbReference type="ARBA" id="ARBA00022763"/>
    </source>
</evidence>
<comment type="cofactor">
    <cofactor evidence="14">
        <name>Mg(2+)</name>
        <dbReference type="ChEBI" id="CHEBI:18420"/>
    </cofactor>
    <cofactor evidence="14">
        <name>Mn(2+)</name>
        <dbReference type="ChEBI" id="CHEBI:29035"/>
    </cofactor>
</comment>
<proteinExistence type="inferred from homology"/>
<dbReference type="PANTHER" id="PTHR23389:SF9">
    <property type="entry name" value="DNA LIGASE"/>
    <property type="match status" value="1"/>
</dbReference>
<dbReference type="PROSITE" id="PS50172">
    <property type="entry name" value="BRCT"/>
    <property type="match status" value="1"/>
</dbReference>
<evidence type="ECO:0000256" key="10">
    <source>
        <dbReference type="ARBA" id="ARBA00023027"/>
    </source>
</evidence>
<dbReference type="InterPro" id="IPR036420">
    <property type="entry name" value="BRCT_dom_sf"/>
</dbReference>
<feature type="binding site" evidence="14">
    <location>
        <position position="423"/>
    </location>
    <ligand>
        <name>Zn(2+)</name>
        <dbReference type="ChEBI" id="CHEBI:29105"/>
    </ligand>
</feature>
<dbReference type="NCBIfam" id="TIGR00575">
    <property type="entry name" value="dnlj"/>
    <property type="match status" value="1"/>
</dbReference>
<dbReference type="RefSeq" id="WP_250721980.1">
    <property type="nucleotide sequence ID" value="NZ_CP098400.1"/>
</dbReference>
<protein>
    <recommendedName>
        <fullName evidence="3 14">DNA ligase</fullName>
        <ecNumber evidence="2 14">6.5.1.2</ecNumber>
    </recommendedName>
    <alternativeName>
        <fullName evidence="14">Polydeoxyribonucleotide synthase [NAD(+)]</fullName>
    </alternativeName>
</protein>
<keyword evidence="7 14" id="KW-0227">DNA damage</keyword>
<dbReference type="PROSITE" id="PS01056">
    <property type="entry name" value="DNA_LIGASE_N2"/>
    <property type="match status" value="1"/>
</dbReference>
<evidence type="ECO:0000256" key="5">
    <source>
        <dbReference type="ARBA" id="ARBA00022705"/>
    </source>
</evidence>
<dbReference type="InterPro" id="IPR001357">
    <property type="entry name" value="BRCT_dom"/>
</dbReference>
<dbReference type="PANTHER" id="PTHR23389">
    <property type="entry name" value="CHROMOSOME TRANSMISSION FIDELITY FACTOR 18"/>
    <property type="match status" value="1"/>
</dbReference>
<dbReference type="Pfam" id="PF01653">
    <property type="entry name" value="DNA_ligase_aden"/>
    <property type="match status" value="1"/>
</dbReference>
<dbReference type="SMART" id="SM00292">
    <property type="entry name" value="BRCT"/>
    <property type="match status" value="1"/>
</dbReference>
<evidence type="ECO:0000313" key="16">
    <source>
        <dbReference type="EMBL" id="URW78616.1"/>
    </source>
</evidence>
<dbReference type="Proteomes" id="UP001056426">
    <property type="component" value="Chromosome"/>
</dbReference>
<dbReference type="Gene3D" id="2.40.50.140">
    <property type="entry name" value="Nucleic acid-binding proteins"/>
    <property type="match status" value="1"/>
</dbReference>
<feature type="binding site" evidence="14">
    <location>
        <position position="172"/>
    </location>
    <ligand>
        <name>NAD(+)</name>
        <dbReference type="ChEBI" id="CHEBI:57540"/>
    </ligand>
</feature>
<feature type="binding site" evidence="14">
    <location>
        <begin position="34"/>
        <end position="38"/>
    </location>
    <ligand>
        <name>NAD(+)</name>
        <dbReference type="ChEBI" id="CHEBI:57540"/>
    </ligand>
</feature>
<dbReference type="SUPFAM" id="SSF47781">
    <property type="entry name" value="RuvA domain 2-like"/>
    <property type="match status" value="1"/>
</dbReference>
<feature type="active site" description="N6-AMP-lysine intermediate" evidence="14">
    <location>
        <position position="115"/>
    </location>
</feature>
<dbReference type="GO" id="GO:0046872">
    <property type="term" value="F:metal ion binding"/>
    <property type="evidence" value="ECO:0007669"/>
    <property type="project" value="UniProtKB-KW"/>
</dbReference>
<dbReference type="EC" id="6.5.1.2" evidence="2 14"/>
<evidence type="ECO:0000259" key="15">
    <source>
        <dbReference type="PROSITE" id="PS50172"/>
    </source>
</evidence>
<dbReference type="Gene3D" id="1.10.287.610">
    <property type="entry name" value="Helix hairpin bin"/>
    <property type="match status" value="1"/>
</dbReference>
<keyword evidence="14" id="KW-0464">Manganese</keyword>
<sequence>MDKQSAEAAIKSLRDELHHHNILYYVKNSPEISDYEYDQKMTELIRLEALYPEFYDSNSPSVRVGSDLSQEFKQVRHKYPMLSLGNSYSIGELRDFVERVYRLAGTRPAFVCELKFDGTAISLSYENGLLASGVTRGDGEVGDDITQNIKTLRSIPLRLIGNYPAQLEVRGEIYMPRKGFEELNRMREEIGEQPFANPRNAAAGSLKLQNSAQVAKRPLECFLYQFISDDLPYQTHAELLKAASEWGLRVSPHYVRCTSFEEIEAYITHWDTERRKLPFDIDGVVIKVDDMQLREELGFTAKSPRWAIAYKFKPEAAYTRLNSVDFQVGRTGVVTPVANLDPVLLAGTTVKRASLHNADIIESLDLHIGDMVSVEKGGEIIPKITGVDKSKRTEEHEKVRFITACPECGTPLVREEGEAAHICPNRASCPPQIKGRIEHFISRQAMDISGLGSETIALLYDKGLIKNVADLYRLKESDIAPLEGLGERSAANIISGIEASKQIPFSRVLFALGIRFVGETVAKKLASSLRSMDRIMNASFEELLAVDEIGQKIAASIKAYFADEANVRLVEDLRFFGLKMEEVESGNIAVSDTLNGLSFVVSGVFSISRDELKGLIEAHGGKNLSSVTGKTDYLVAGDNMGPAKLEKAQKLGVKIISEQDFMKMIGK</sequence>
<dbReference type="NCBIfam" id="NF005932">
    <property type="entry name" value="PRK07956.1"/>
    <property type="match status" value="1"/>
</dbReference>
<feature type="domain" description="BRCT" evidence="15">
    <location>
        <begin position="589"/>
        <end position="667"/>
    </location>
</feature>
<dbReference type="InterPro" id="IPR004149">
    <property type="entry name" value="Znf_DNAligase_C4"/>
</dbReference>
<evidence type="ECO:0000256" key="2">
    <source>
        <dbReference type="ARBA" id="ARBA00012722"/>
    </source>
</evidence>
<dbReference type="Pfam" id="PF14520">
    <property type="entry name" value="HHH_5"/>
    <property type="match status" value="1"/>
</dbReference>
<dbReference type="InterPro" id="IPR041663">
    <property type="entry name" value="DisA/LigA_HHH"/>
</dbReference>
<organism evidence="16 17">
    <name type="scientific">Xiashengella succiniciproducens</name>
    <dbReference type="NCBI Taxonomy" id="2949635"/>
    <lineage>
        <taxon>Bacteria</taxon>
        <taxon>Pseudomonadati</taxon>
        <taxon>Bacteroidota</taxon>
        <taxon>Bacteroidia</taxon>
        <taxon>Marinilabiliales</taxon>
        <taxon>Marinilabiliaceae</taxon>
        <taxon>Xiashengella</taxon>
    </lineage>
</organism>
<evidence type="ECO:0000256" key="12">
    <source>
        <dbReference type="ARBA" id="ARBA00034005"/>
    </source>
</evidence>
<dbReference type="SUPFAM" id="SSF56091">
    <property type="entry name" value="DNA ligase/mRNA capping enzyme, catalytic domain"/>
    <property type="match status" value="1"/>
</dbReference>
<dbReference type="InterPro" id="IPR010994">
    <property type="entry name" value="RuvA_2-like"/>
</dbReference>
<dbReference type="GO" id="GO:0005829">
    <property type="term" value="C:cytosol"/>
    <property type="evidence" value="ECO:0007669"/>
    <property type="project" value="TreeGrafter"/>
</dbReference>
<dbReference type="InterPro" id="IPR013840">
    <property type="entry name" value="DNAligase_N"/>
</dbReference>
<keyword evidence="11 14" id="KW-0234">DNA repair</keyword>
<dbReference type="HAMAP" id="MF_01588">
    <property type="entry name" value="DNA_ligase_A"/>
    <property type="match status" value="1"/>
</dbReference>
<keyword evidence="4 14" id="KW-0436">Ligase</keyword>
<comment type="catalytic activity">
    <reaction evidence="12 14">
        <text>NAD(+) + (deoxyribonucleotide)n-3'-hydroxyl + 5'-phospho-(deoxyribonucleotide)m = (deoxyribonucleotide)n+m + AMP + beta-nicotinamide D-nucleotide.</text>
        <dbReference type="EC" id="6.5.1.2"/>
    </reaction>
</comment>
<name>A0A9J6ZMX0_9BACT</name>
<reference evidence="16" key="1">
    <citation type="submission" date="2022-05" db="EMBL/GenBank/DDBJ databases">
        <authorList>
            <person name="Sun X."/>
        </authorList>
    </citation>
    <scope>NUCLEOTIDE SEQUENCE</scope>
    <source>
        <strain evidence="16">Ai-910</strain>
    </source>
</reference>
<evidence type="ECO:0000256" key="9">
    <source>
        <dbReference type="ARBA" id="ARBA00022842"/>
    </source>
</evidence>
<dbReference type="KEGG" id="alkq:M9189_07030"/>
<dbReference type="Pfam" id="PF03119">
    <property type="entry name" value="DNA_ligase_ZBD"/>
    <property type="match status" value="1"/>
</dbReference>
<feature type="binding site" evidence="14">
    <location>
        <position position="405"/>
    </location>
    <ligand>
        <name>Zn(2+)</name>
        <dbReference type="ChEBI" id="CHEBI:29105"/>
    </ligand>
</feature>
<dbReference type="SMART" id="SM00532">
    <property type="entry name" value="LIGANc"/>
    <property type="match status" value="1"/>
</dbReference>
<comment type="similarity">
    <text evidence="13 14">Belongs to the NAD-dependent DNA ligase family. LigA subfamily.</text>
</comment>
<dbReference type="FunFam" id="2.40.50.140:FF:000012">
    <property type="entry name" value="DNA ligase"/>
    <property type="match status" value="1"/>
</dbReference>
<feature type="binding site" evidence="14">
    <location>
        <position position="408"/>
    </location>
    <ligand>
        <name>Zn(2+)</name>
        <dbReference type="ChEBI" id="CHEBI:29105"/>
    </ligand>
</feature>
<keyword evidence="5 14" id="KW-0235">DNA replication</keyword>
<reference evidence="16" key="2">
    <citation type="submission" date="2022-06" db="EMBL/GenBank/DDBJ databases">
        <title>Xiashengella guii gen. nov. sp. nov., a bacterium isolated form anaerobic digestion tank.</title>
        <authorList>
            <person name="Huang H."/>
        </authorList>
    </citation>
    <scope>NUCLEOTIDE SEQUENCE</scope>
    <source>
        <strain evidence="16">Ai-910</strain>
    </source>
</reference>
<dbReference type="AlphaFoldDB" id="A0A9J6ZMX0"/>
<feature type="binding site" evidence="14">
    <location>
        <position position="287"/>
    </location>
    <ligand>
        <name>NAD(+)</name>
        <dbReference type="ChEBI" id="CHEBI:57540"/>
    </ligand>
</feature>
<evidence type="ECO:0000256" key="4">
    <source>
        <dbReference type="ARBA" id="ARBA00022598"/>
    </source>
</evidence>
<comment type="function">
    <text evidence="1 14">DNA ligase that catalyzes the formation of phosphodiester linkages between 5'-phosphoryl and 3'-hydroxyl groups in double-stranded DNA using NAD as a coenzyme and as the energy source for the reaction. It is essential for DNA replication and repair of damaged DNA.</text>
</comment>
<dbReference type="GO" id="GO:0006281">
    <property type="term" value="P:DNA repair"/>
    <property type="evidence" value="ECO:0007669"/>
    <property type="project" value="UniProtKB-KW"/>
</dbReference>
<dbReference type="InterPro" id="IPR012340">
    <property type="entry name" value="NA-bd_OB-fold"/>
</dbReference>
<dbReference type="GO" id="GO:0003677">
    <property type="term" value="F:DNA binding"/>
    <property type="evidence" value="ECO:0007669"/>
    <property type="project" value="InterPro"/>
</dbReference>
<feature type="binding site" evidence="14">
    <location>
        <position position="113"/>
    </location>
    <ligand>
        <name>NAD(+)</name>
        <dbReference type="ChEBI" id="CHEBI:57540"/>
    </ligand>
</feature>
<feature type="binding site" evidence="14">
    <location>
        <position position="136"/>
    </location>
    <ligand>
        <name>NAD(+)</name>
        <dbReference type="ChEBI" id="CHEBI:57540"/>
    </ligand>
</feature>
<dbReference type="FunFam" id="1.10.150.20:FF:000006">
    <property type="entry name" value="DNA ligase"/>
    <property type="match status" value="1"/>
</dbReference>
<dbReference type="CDD" id="cd00114">
    <property type="entry name" value="LIGANc"/>
    <property type="match status" value="1"/>
</dbReference>
<feature type="binding site" evidence="14">
    <location>
        <position position="429"/>
    </location>
    <ligand>
        <name>Zn(2+)</name>
        <dbReference type="ChEBI" id="CHEBI:29105"/>
    </ligand>
</feature>
<feature type="binding site" evidence="14">
    <location>
        <position position="311"/>
    </location>
    <ligand>
        <name>NAD(+)</name>
        <dbReference type="ChEBI" id="CHEBI:57540"/>
    </ligand>
</feature>
<dbReference type="SUPFAM" id="SSF50249">
    <property type="entry name" value="Nucleic acid-binding proteins"/>
    <property type="match status" value="1"/>
</dbReference>
<dbReference type="InterPro" id="IPR001679">
    <property type="entry name" value="DNA_ligase"/>
</dbReference>
<evidence type="ECO:0000256" key="6">
    <source>
        <dbReference type="ARBA" id="ARBA00022723"/>
    </source>
</evidence>
<accession>A0A9J6ZMX0</accession>
<gene>
    <name evidence="14 16" type="primary">ligA</name>
    <name evidence="16" type="ORF">M9189_07030</name>
</gene>
<dbReference type="Pfam" id="PF03120">
    <property type="entry name" value="OB_DNA_ligase"/>
    <property type="match status" value="1"/>
</dbReference>
<dbReference type="Pfam" id="PF00533">
    <property type="entry name" value="BRCT"/>
    <property type="match status" value="1"/>
</dbReference>
<dbReference type="FunFam" id="1.10.150.20:FF:000007">
    <property type="entry name" value="DNA ligase"/>
    <property type="match status" value="1"/>
</dbReference>
<evidence type="ECO:0000256" key="14">
    <source>
        <dbReference type="HAMAP-Rule" id="MF_01588"/>
    </source>
</evidence>
<dbReference type="Pfam" id="PF22745">
    <property type="entry name" value="Nlig-Ia"/>
    <property type="match status" value="1"/>
</dbReference>
<dbReference type="InterPro" id="IPR003583">
    <property type="entry name" value="Hlx-hairpin-Hlx_DNA-bd_motif"/>
</dbReference>
<dbReference type="EMBL" id="CP098400">
    <property type="protein sequence ID" value="URW78616.1"/>
    <property type="molecule type" value="Genomic_DNA"/>
</dbReference>
<dbReference type="InterPro" id="IPR004150">
    <property type="entry name" value="NAD_DNA_ligase_OB"/>
</dbReference>
<dbReference type="Gene3D" id="3.30.470.30">
    <property type="entry name" value="DNA ligase/mRNA capping enzyme"/>
    <property type="match status" value="1"/>
</dbReference>
<keyword evidence="8 14" id="KW-0862">Zinc</keyword>
<evidence type="ECO:0000256" key="11">
    <source>
        <dbReference type="ARBA" id="ARBA00023204"/>
    </source>
</evidence>
<dbReference type="InterPro" id="IPR013839">
    <property type="entry name" value="DNAligase_adenylation"/>
</dbReference>
<feature type="binding site" evidence="14">
    <location>
        <begin position="83"/>
        <end position="84"/>
    </location>
    <ligand>
        <name>NAD(+)</name>
        <dbReference type="ChEBI" id="CHEBI:57540"/>
    </ligand>
</feature>
<evidence type="ECO:0000256" key="13">
    <source>
        <dbReference type="ARBA" id="ARBA00060881"/>
    </source>
</evidence>
<dbReference type="SUPFAM" id="SSF52113">
    <property type="entry name" value="BRCT domain"/>
    <property type="match status" value="1"/>
</dbReference>
<evidence type="ECO:0000256" key="1">
    <source>
        <dbReference type="ARBA" id="ARBA00004067"/>
    </source>
</evidence>
<evidence type="ECO:0000256" key="8">
    <source>
        <dbReference type="ARBA" id="ARBA00022833"/>
    </source>
</evidence>